<dbReference type="CDD" id="cd02440">
    <property type="entry name" value="AdoMet_MTases"/>
    <property type="match status" value="1"/>
</dbReference>
<proteinExistence type="predicted"/>
<feature type="domain" description="Methyltransferase" evidence="1">
    <location>
        <begin position="53"/>
        <end position="149"/>
    </location>
</feature>
<dbReference type="PANTHER" id="PTHR43591:SF110">
    <property type="entry name" value="RHODANESE DOMAIN-CONTAINING PROTEIN"/>
    <property type="match status" value="1"/>
</dbReference>
<evidence type="ECO:0000259" key="1">
    <source>
        <dbReference type="Pfam" id="PF13649"/>
    </source>
</evidence>
<organism evidence="2 3">
    <name type="scientific">Imshaugia aleurites</name>
    <dbReference type="NCBI Taxonomy" id="172621"/>
    <lineage>
        <taxon>Eukaryota</taxon>
        <taxon>Fungi</taxon>
        <taxon>Dikarya</taxon>
        <taxon>Ascomycota</taxon>
        <taxon>Pezizomycotina</taxon>
        <taxon>Lecanoromycetes</taxon>
        <taxon>OSLEUM clade</taxon>
        <taxon>Lecanoromycetidae</taxon>
        <taxon>Lecanorales</taxon>
        <taxon>Lecanorineae</taxon>
        <taxon>Parmeliaceae</taxon>
        <taxon>Imshaugia</taxon>
    </lineage>
</organism>
<name>A0A8H3EY42_9LECA</name>
<accession>A0A8H3EY42</accession>
<dbReference type="AlphaFoldDB" id="A0A8H3EY42"/>
<keyword evidence="3" id="KW-1185">Reference proteome</keyword>
<dbReference type="Pfam" id="PF13649">
    <property type="entry name" value="Methyltransf_25"/>
    <property type="match status" value="1"/>
</dbReference>
<dbReference type="InterPro" id="IPR029063">
    <property type="entry name" value="SAM-dependent_MTases_sf"/>
</dbReference>
<gene>
    <name evidence="2" type="ORF">IMSHALPRED_000315</name>
</gene>
<evidence type="ECO:0000313" key="2">
    <source>
        <dbReference type="EMBL" id="CAF9912437.1"/>
    </source>
</evidence>
<dbReference type="EMBL" id="CAJPDT010000010">
    <property type="protein sequence ID" value="CAF9912437.1"/>
    <property type="molecule type" value="Genomic_DNA"/>
</dbReference>
<dbReference type="SUPFAM" id="SSF53335">
    <property type="entry name" value="S-adenosyl-L-methionine-dependent methyltransferases"/>
    <property type="match status" value="1"/>
</dbReference>
<dbReference type="OrthoDB" id="2013972at2759"/>
<evidence type="ECO:0000313" key="3">
    <source>
        <dbReference type="Proteomes" id="UP000664534"/>
    </source>
</evidence>
<dbReference type="Gene3D" id="3.40.50.150">
    <property type="entry name" value="Vaccinia Virus protein VP39"/>
    <property type="match status" value="1"/>
</dbReference>
<sequence>MTFQTESPIKHHPDDWSFTSKAHHHVERTVHPVIVELIKWATQTLPPGSSSTVLDDGCGLGTVTAEVKKSFPDVSVIAIDSSAGMLEVVERKAKKHNWKNVETKLLDGGDLSGVSSASISHAFACTVIDLAHNGTACIQEISRVIAHGGILGINTWADPIHPSISIPWTRACQKVYPDFKAPLVTSPKWSTAEKIKESLEKAGFKDVQTKQVMTHWQWAGPDEMTEWFFNGGNPVCKRWHEALVDEVGGELEGMRERFHEELEKEYRNEGGRLLKEELVNLTIARK</sequence>
<protein>
    <recommendedName>
        <fullName evidence="1">Methyltransferase domain-containing protein</fullName>
    </recommendedName>
</protein>
<reference evidence="2" key="1">
    <citation type="submission" date="2021-03" db="EMBL/GenBank/DDBJ databases">
        <authorList>
            <person name="Tagirdzhanova G."/>
        </authorList>
    </citation>
    <scope>NUCLEOTIDE SEQUENCE</scope>
</reference>
<dbReference type="InterPro" id="IPR041698">
    <property type="entry name" value="Methyltransf_25"/>
</dbReference>
<dbReference type="PANTHER" id="PTHR43591">
    <property type="entry name" value="METHYLTRANSFERASE"/>
    <property type="match status" value="1"/>
</dbReference>
<comment type="caution">
    <text evidence="2">The sequence shown here is derived from an EMBL/GenBank/DDBJ whole genome shotgun (WGS) entry which is preliminary data.</text>
</comment>
<dbReference type="Proteomes" id="UP000664534">
    <property type="component" value="Unassembled WGS sequence"/>
</dbReference>